<dbReference type="InterPro" id="IPR036196">
    <property type="entry name" value="Ptyr_pPase_sf"/>
</dbReference>
<keyword evidence="1" id="KW-0059">Arsenical resistance</keyword>
<dbReference type="Gene3D" id="3.40.50.2300">
    <property type="match status" value="1"/>
</dbReference>
<dbReference type="AlphaFoldDB" id="A0A9N8QV16"/>
<dbReference type="SUPFAM" id="SSF52788">
    <property type="entry name" value="Phosphotyrosine protein phosphatases I"/>
    <property type="match status" value="1"/>
</dbReference>
<feature type="domain" description="Phosphotyrosine protein phosphatase I" evidence="2">
    <location>
        <begin position="6"/>
        <end position="144"/>
    </location>
</feature>
<accession>A0A9N8QV16</accession>
<reference evidence="3" key="1">
    <citation type="submission" date="2021-02" db="EMBL/GenBank/DDBJ databases">
        <authorList>
            <person name="Vanwijnsberghe S."/>
        </authorList>
    </citation>
    <scope>NUCLEOTIDE SEQUENCE</scope>
    <source>
        <strain evidence="3">R-70211</strain>
    </source>
</reference>
<dbReference type="EC" id="1.20.4.4" evidence="3"/>
<evidence type="ECO:0000313" key="4">
    <source>
        <dbReference type="Proteomes" id="UP000675121"/>
    </source>
</evidence>
<protein>
    <submittedName>
        <fullName evidence="3">Arsenate reductase</fullName>
        <ecNumber evidence="3">1.20.4.4</ecNumber>
    </submittedName>
</protein>
<dbReference type="CDD" id="cd16345">
    <property type="entry name" value="LMWP_ArsC"/>
    <property type="match status" value="1"/>
</dbReference>
<dbReference type="SMART" id="SM00226">
    <property type="entry name" value="LMWPc"/>
    <property type="match status" value="1"/>
</dbReference>
<name>A0A9N8QV16_9BURK</name>
<keyword evidence="3" id="KW-0560">Oxidoreductase</keyword>
<proteinExistence type="predicted"/>
<dbReference type="GO" id="GO:0030612">
    <property type="term" value="F:arsenate reductase (thioredoxin) activity"/>
    <property type="evidence" value="ECO:0007669"/>
    <property type="project" value="UniProtKB-EC"/>
</dbReference>
<comment type="caution">
    <text evidence="3">The sequence shown here is derived from an EMBL/GenBank/DDBJ whole genome shotgun (WGS) entry which is preliminary data.</text>
</comment>
<dbReference type="Pfam" id="PF01451">
    <property type="entry name" value="LMWPc"/>
    <property type="match status" value="1"/>
</dbReference>
<dbReference type="PANTHER" id="PTHR43428:SF1">
    <property type="entry name" value="ARSENATE REDUCTASE"/>
    <property type="match status" value="1"/>
</dbReference>
<evidence type="ECO:0000259" key="2">
    <source>
        <dbReference type="SMART" id="SM00226"/>
    </source>
</evidence>
<dbReference type="PANTHER" id="PTHR43428">
    <property type="entry name" value="ARSENATE REDUCTASE"/>
    <property type="match status" value="1"/>
</dbReference>
<dbReference type="InterPro" id="IPR023485">
    <property type="entry name" value="Ptyr_pPase"/>
</dbReference>
<dbReference type="GO" id="GO:0046685">
    <property type="term" value="P:response to arsenic-containing substance"/>
    <property type="evidence" value="ECO:0007669"/>
    <property type="project" value="UniProtKB-KW"/>
</dbReference>
<evidence type="ECO:0000313" key="3">
    <source>
        <dbReference type="EMBL" id="CAE6872978.1"/>
    </source>
</evidence>
<keyword evidence="4" id="KW-1185">Reference proteome</keyword>
<dbReference type="Proteomes" id="UP000675121">
    <property type="component" value="Unassembled WGS sequence"/>
</dbReference>
<dbReference type="RefSeq" id="WP_201073000.1">
    <property type="nucleotide sequence ID" value="NZ_CAJNAS010000003.1"/>
</dbReference>
<evidence type="ECO:0000256" key="1">
    <source>
        <dbReference type="ARBA" id="ARBA00022849"/>
    </source>
</evidence>
<organism evidence="3 4">
    <name type="scientific">Paraburkholderia domus</name>
    <dbReference type="NCBI Taxonomy" id="2793075"/>
    <lineage>
        <taxon>Bacteria</taxon>
        <taxon>Pseudomonadati</taxon>
        <taxon>Pseudomonadota</taxon>
        <taxon>Betaproteobacteria</taxon>
        <taxon>Burkholderiales</taxon>
        <taxon>Burkholderiaceae</taxon>
        <taxon>Paraburkholderia</taxon>
    </lineage>
</organism>
<sequence>MSDRTYNVLFLCTGNSARSVMAEALLATLGQGRFQTFSAGSHPTGRVNPFAIEQVMKTGYDISNLRSKSWNEFAEPGAPHMDFIVTVCDQAAGEVCPLWPGHPSSAHWGFYDPAAVVGPDEGKRAAFEQVFQQIKHRVEAFLNVPLESLDEAAVRAELRRVGDIDVTAIRATP</sequence>
<gene>
    <name evidence="3" type="primary">arsC_3</name>
    <name evidence="3" type="ORF">R70211_01411</name>
</gene>
<dbReference type="EMBL" id="CAJNAS010000003">
    <property type="protein sequence ID" value="CAE6872978.1"/>
    <property type="molecule type" value="Genomic_DNA"/>
</dbReference>